<dbReference type="PANTHER" id="PTHR43861:SF1">
    <property type="entry name" value="TRANS-ACONITATE 2-METHYLTRANSFERASE"/>
    <property type="match status" value="1"/>
</dbReference>
<dbReference type="RefSeq" id="WP_193150762.1">
    <property type="nucleotide sequence ID" value="NZ_CP041235.1"/>
</dbReference>
<organism evidence="4 5">
    <name type="scientific">Sulfurimonas sediminis</name>
    <dbReference type="NCBI Taxonomy" id="2590020"/>
    <lineage>
        <taxon>Bacteria</taxon>
        <taxon>Pseudomonadati</taxon>
        <taxon>Campylobacterota</taxon>
        <taxon>Epsilonproteobacteria</taxon>
        <taxon>Campylobacterales</taxon>
        <taxon>Sulfurimonadaceae</taxon>
        <taxon>Sulfurimonas</taxon>
    </lineage>
</organism>
<name>A0A7M1B788_9BACT</name>
<dbReference type="Pfam" id="PF13649">
    <property type="entry name" value="Methyltransf_25"/>
    <property type="match status" value="1"/>
</dbReference>
<accession>A0A7M1B788</accession>
<sequence>MKISSEFSKYAMHYGSYNVIQQKVADKLLSLITSQPKNILDLGCGSGTLARKINWQYDKLMAVDFAPGMLELHPKSQKIECIYGNFNDVNLFEMLREYNFDYIFSASALQWADDMEKTFQQLQAFHTPVALAVFTANTFKTLHVTAGLEPLLIDTCKLESLQRKYFNARFEVVRYKLDFDNVRDMFRYIKKSGVSASRNVLSYKEMKKLMQEYPLSYLEFEVAFIY</sequence>
<protein>
    <submittedName>
        <fullName evidence="4">Methyltransferase domain-containing protein</fullName>
    </submittedName>
</protein>
<dbReference type="EMBL" id="CP041235">
    <property type="protein sequence ID" value="QOP44638.1"/>
    <property type="molecule type" value="Genomic_DNA"/>
</dbReference>
<evidence type="ECO:0000313" key="5">
    <source>
        <dbReference type="Proteomes" id="UP000593719"/>
    </source>
</evidence>
<dbReference type="InterPro" id="IPR041698">
    <property type="entry name" value="Methyltransf_25"/>
</dbReference>
<gene>
    <name evidence="4" type="ORF">FJR45_12095</name>
</gene>
<proteinExistence type="predicted"/>
<dbReference type="GO" id="GO:0008168">
    <property type="term" value="F:methyltransferase activity"/>
    <property type="evidence" value="ECO:0007669"/>
    <property type="project" value="UniProtKB-KW"/>
</dbReference>
<dbReference type="Gene3D" id="3.40.50.150">
    <property type="entry name" value="Vaccinia Virus protein VP39"/>
    <property type="match status" value="1"/>
</dbReference>
<evidence type="ECO:0000256" key="2">
    <source>
        <dbReference type="ARBA" id="ARBA00022679"/>
    </source>
</evidence>
<dbReference type="CDD" id="cd02440">
    <property type="entry name" value="AdoMet_MTases"/>
    <property type="match status" value="1"/>
</dbReference>
<evidence type="ECO:0000256" key="1">
    <source>
        <dbReference type="ARBA" id="ARBA00022603"/>
    </source>
</evidence>
<evidence type="ECO:0000259" key="3">
    <source>
        <dbReference type="Pfam" id="PF13649"/>
    </source>
</evidence>
<evidence type="ECO:0000313" key="4">
    <source>
        <dbReference type="EMBL" id="QOP44638.1"/>
    </source>
</evidence>
<dbReference type="KEGG" id="ssei:FJR45_12095"/>
<feature type="domain" description="Methyltransferase" evidence="3">
    <location>
        <begin position="39"/>
        <end position="124"/>
    </location>
</feature>
<dbReference type="AlphaFoldDB" id="A0A7M1B788"/>
<dbReference type="SUPFAM" id="SSF53335">
    <property type="entry name" value="S-adenosyl-L-methionine-dependent methyltransferases"/>
    <property type="match status" value="1"/>
</dbReference>
<keyword evidence="2 4" id="KW-0808">Transferase</keyword>
<dbReference type="InterPro" id="IPR029063">
    <property type="entry name" value="SAM-dependent_MTases_sf"/>
</dbReference>
<reference evidence="4 5" key="1">
    <citation type="submission" date="2019-06" db="EMBL/GenBank/DDBJ databases">
        <title>Sulfurimonas gotlandica sp. nov., a chemoautotrophic and psychrotolerant epsilonproteobacterium isolated from a pelagic redoxcline, and an emended description of the genus Sulfurimonas.</title>
        <authorList>
            <person name="Wang S."/>
            <person name="Jiang L."/>
            <person name="Shao Z."/>
        </authorList>
    </citation>
    <scope>NUCLEOTIDE SEQUENCE [LARGE SCALE GENOMIC DNA]</scope>
    <source>
        <strain evidence="4 5">S2-6</strain>
    </source>
</reference>
<keyword evidence="1 4" id="KW-0489">Methyltransferase</keyword>
<keyword evidence="5" id="KW-1185">Reference proteome</keyword>
<dbReference type="Proteomes" id="UP000593719">
    <property type="component" value="Chromosome"/>
</dbReference>
<dbReference type="PANTHER" id="PTHR43861">
    <property type="entry name" value="TRANS-ACONITATE 2-METHYLTRANSFERASE-RELATED"/>
    <property type="match status" value="1"/>
</dbReference>
<dbReference type="GO" id="GO:0032259">
    <property type="term" value="P:methylation"/>
    <property type="evidence" value="ECO:0007669"/>
    <property type="project" value="UniProtKB-KW"/>
</dbReference>